<dbReference type="EMBL" id="JACIJE010000004">
    <property type="protein sequence ID" value="MBB5689667.1"/>
    <property type="molecule type" value="Genomic_DNA"/>
</dbReference>
<accession>A0A840XZR8</accession>
<keyword evidence="2" id="KW-1185">Reference proteome</keyword>
<dbReference type="RefSeq" id="WP_184483698.1">
    <property type="nucleotide sequence ID" value="NZ_JACIJE010000004.1"/>
</dbReference>
<gene>
    <name evidence="1" type="ORF">FHS88_001792</name>
</gene>
<comment type="caution">
    <text evidence="1">The sequence shown here is derived from an EMBL/GenBank/DDBJ whole genome shotgun (WGS) entry which is preliminary data.</text>
</comment>
<evidence type="ECO:0000313" key="1">
    <source>
        <dbReference type="EMBL" id="MBB5689667.1"/>
    </source>
</evidence>
<name>A0A840XZR8_9PROT</name>
<sequence>MTGGGSGLRLLPDGSAFALRRARAGAPLEAVPVPRQGPSYAEILALLEAAGFERLASAPPGNLTCSLTLRREGQGHSVTWPAGAPPASLAPALAALGADRP</sequence>
<dbReference type="AlphaFoldDB" id="A0A840XZR8"/>
<evidence type="ECO:0000313" key="2">
    <source>
        <dbReference type="Proteomes" id="UP000562254"/>
    </source>
</evidence>
<proteinExistence type="predicted"/>
<organism evidence="1 2">
    <name type="scientific">Neoroseomonas alkaliterrae</name>
    <dbReference type="NCBI Taxonomy" id="1452450"/>
    <lineage>
        <taxon>Bacteria</taxon>
        <taxon>Pseudomonadati</taxon>
        <taxon>Pseudomonadota</taxon>
        <taxon>Alphaproteobacteria</taxon>
        <taxon>Acetobacterales</taxon>
        <taxon>Acetobacteraceae</taxon>
        <taxon>Neoroseomonas</taxon>
    </lineage>
</organism>
<dbReference type="Proteomes" id="UP000562254">
    <property type="component" value="Unassembled WGS sequence"/>
</dbReference>
<protein>
    <submittedName>
        <fullName evidence="1">Uncharacterized protein</fullName>
    </submittedName>
</protein>
<reference evidence="1 2" key="1">
    <citation type="submission" date="2020-08" db="EMBL/GenBank/DDBJ databases">
        <title>Genomic Encyclopedia of Type Strains, Phase IV (KMG-IV): sequencing the most valuable type-strain genomes for metagenomic binning, comparative biology and taxonomic classification.</title>
        <authorList>
            <person name="Goeker M."/>
        </authorList>
    </citation>
    <scope>NUCLEOTIDE SEQUENCE [LARGE SCALE GENOMIC DNA]</scope>
    <source>
        <strain evidence="1 2">DSM 25895</strain>
    </source>
</reference>